<reference evidence="3" key="2">
    <citation type="submission" date="2016-10" db="EMBL/GenBank/DDBJ databases">
        <authorList>
            <person name="Varghese N."/>
            <person name="Submissions S."/>
        </authorList>
    </citation>
    <scope>NUCLEOTIDE SEQUENCE [LARGE SCALE GENOMIC DNA]</scope>
    <source>
        <strain evidence="3">CPCC 202695</strain>
    </source>
</reference>
<dbReference type="Proteomes" id="UP000199482">
    <property type="component" value="Chromosome I"/>
</dbReference>
<name>A0A1H2A451_9MICO</name>
<evidence type="ECO:0000313" key="4">
    <source>
        <dbReference type="Proteomes" id="UP000893823"/>
    </source>
</evidence>
<keyword evidence="1" id="KW-0813">Transport</keyword>
<dbReference type="AlphaFoldDB" id="A0A1H2A451"/>
<organism evidence="2 3">
    <name type="scientific">Agromyces flavus</name>
    <dbReference type="NCBI Taxonomy" id="589382"/>
    <lineage>
        <taxon>Bacteria</taxon>
        <taxon>Bacillati</taxon>
        <taxon>Actinomycetota</taxon>
        <taxon>Actinomycetes</taxon>
        <taxon>Micrococcales</taxon>
        <taxon>Microbacteriaceae</taxon>
        <taxon>Agromyces</taxon>
    </lineage>
</organism>
<proteinExistence type="predicted"/>
<dbReference type="InterPro" id="IPR006059">
    <property type="entry name" value="SBP"/>
</dbReference>
<dbReference type="EMBL" id="LT629755">
    <property type="protein sequence ID" value="SDT40657.1"/>
    <property type="molecule type" value="Genomic_DNA"/>
</dbReference>
<accession>A0A1H2A451</accession>
<dbReference type="SUPFAM" id="SSF53850">
    <property type="entry name" value="Periplasmic binding protein-like II"/>
    <property type="match status" value="1"/>
</dbReference>
<keyword evidence="4" id="KW-1185">Reference proteome</keyword>
<dbReference type="InterPro" id="IPR050490">
    <property type="entry name" value="Bact_solute-bd_prot1"/>
</dbReference>
<evidence type="ECO:0000313" key="1">
    <source>
        <dbReference type="EMBL" id="MCP2367419.1"/>
    </source>
</evidence>
<keyword evidence="1" id="KW-0762">Sugar transport</keyword>
<reference evidence="2" key="1">
    <citation type="submission" date="2016-10" db="EMBL/GenBank/DDBJ databases">
        <authorList>
            <person name="de Groot N.N."/>
        </authorList>
    </citation>
    <scope>NUCLEOTIDE SEQUENCE [LARGE SCALE GENOMIC DNA]</scope>
    <source>
        <strain evidence="2">CPCC 202695</strain>
    </source>
</reference>
<sequence length="384" mass="40939">MSGVAQYVGLTWDHPRGRAALEAAIPFAAEGGADLRWEVHSLEGFESAPLEQLAERYDLIVLDHPHLGDALASGCLQPMESVMGDAYLADLAVRAVGPSLDAYRLGGSTWALPLDAATQVSARRADLVDVDPRTWDDVVELSRRVPVALSLSGPHAYLTFASVCRSLGAPLSDGVAAELVDHVTAERALDLLSELAGRAPNATDGQNPIALLERMTSGDDIAYIPLVYGYVGYADRRLQRPVSFGASPVGPTGILGSTLGGTGIAVTRRADVTDALRGHLAWLLSDEVQATFIPRHAGQPAMRAAWESDTVNAPVGDFYRRTRSTIEAAWTRPRFAGFTSAQSAMSRVIRDGLREHRAAADVIATLTRLQNAAADAAAREEIPS</sequence>
<gene>
    <name evidence="1" type="ORF">BCL57_001573</name>
    <name evidence="2" type="ORF">SAMN04489721_3497</name>
</gene>
<dbReference type="RefSeq" id="WP_092675282.1">
    <property type="nucleotide sequence ID" value="NZ_BMDN01000002.1"/>
</dbReference>
<dbReference type="OrthoDB" id="3495561at2"/>
<reference evidence="1" key="3">
    <citation type="submission" date="2022-06" db="EMBL/GenBank/DDBJ databases">
        <title>Genomic Encyclopedia of Type Strains, Phase III (KMG-III): the genomes of soil and plant-associated and newly described type strains.</title>
        <authorList>
            <person name="Whitman W."/>
        </authorList>
    </citation>
    <scope>NUCLEOTIDE SEQUENCE</scope>
    <source>
        <strain evidence="1">CPCC 202695</strain>
    </source>
</reference>
<evidence type="ECO:0000313" key="3">
    <source>
        <dbReference type="Proteomes" id="UP000199482"/>
    </source>
</evidence>
<dbReference type="Proteomes" id="UP000893823">
    <property type="component" value="Unassembled WGS sequence"/>
</dbReference>
<dbReference type="EMBL" id="SODL02000002">
    <property type="protein sequence ID" value="MCP2367419.1"/>
    <property type="molecule type" value="Genomic_DNA"/>
</dbReference>
<protein>
    <submittedName>
        <fullName evidence="2">Carbohydrate ABC transporter substrate-binding protein, CUT1 family</fullName>
    </submittedName>
    <submittedName>
        <fullName evidence="1">Multiple sugar transport system substrate-binding protein</fullName>
    </submittedName>
</protein>
<dbReference type="Pfam" id="PF01547">
    <property type="entry name" value="SBP_bac_1"/>
    <property type="match status" value="1"/>
</dbReference>
<dbReference type="STRING" id="589382.SAMN04489721_3497"/>
<dbReference type="Gene3D" id="3.40.190.10">
    <property type="entry name" value="Periplasmic binding protein-like II"/>
    <property type="match status" value="2"/>
</dbReference>
<evidence type="ECO:0000313" key="2">
    <source>
        <dbReference type="EMBL" id="SDT40657.1"/>
    </source>
</evidence>
<dbReference type="PANTHER" id="PTHR43649">
    <property type="entry name" value="ARABINOSE-BINDING PROTEIN-RELATED"/>
    <property type="match status" value="1"/>
</dbReference>